<dbReference type="SMART" id="SM00460">
    <property type="entry name" value="TGc"/>
    <property type="match status" value="1"/>
</dbReference>
<dbReference type="InterPro" id="IPR002931">
    <property type="entry name" value="Transglutaminase-like"/>
</dbReference>
<gene>
    <name evidence="2" type="ORF">QQ91_0017905</name>
</gene>
<dbReference type="Gene3D" id="3.10.620.30">
    <property type="match status" value="1"/>
</dbReference>
<dbReference type="InterPro" id="IPR038765">
    <property type="entry name" value="Papain-like_cys_pep_sf"/>
</dbReference>
<dbReference type="SUPFAM" id="SSF54001">
    <property type="entry name" value="Cysteine proteinases"/>
    <property type="match status" value="1"/>
</dbReference>
<reference evidence="2 3" key="1">
    <citation type="journal article" date="2015" name="Genome Announc.">
        <title>Draft Genome Sequence of Filamentous Marine Cyanobacterium Lyngbya confervoides Strain BDU141951.</title>
        <authorList>
            <person name="Chandrababunaidu M.M."/>
            <person name="Sen D."/>
            <person name="Tripathy S."/>
        </authorList>
    </citation>
    <scope>NUCLEOTIDE SEQUENCE [LARGE SCALE GENOMIC DNA]</scope>
    <source>
        <strain evidence="2 3">BDU141951</strain>
    </source>
</reference>
<accession>A0ABD4T819</accession>
<sequence length="287" mass="32354">MRYHIHHTTTYTYSQAVILNPHRVRLQPRCDPFQVLEQTSVTLDPIPLGQSVILDALGNSILRCWWSPRPVERLTVMAHSVVVTSCTNPFNYLLEPWATQLPFDYPRSLLPALSPYLESEELGGSPSVAEFAQDLMLEHRRNPQEFLFGLNQYIYHHCQYVSRLEGPPQPPYYTLKHQSGCCRDFVLLFMAACRAVGLAARFVSGYEQGDLKQEQTLHAWAEVYLPGAGWRGYDPTLGLVVCDRHVAIAAHYRPLAAAPIAGTHQGQASATLTSKVRILTDELEIKV</sequence>
<comment type="caution">
    <text evidence="2">The sequence shown here is derived from an EMBL/GenBank/DDBJ whole genome shotgun (WGS) entry which is preliminary data.</text>
</comment>
<dbReference type="Pfam" id="PF01841">
    <property type="entry name" value="Transglut_core"/>
    <property type="match status" value="1"/>
</dbReference>
<dbReference type="RefSeq" id="WP_166276823.1">
    <property type="nucleotide sequence ID" value="NZ_JTHE03000103.1"/>
</dbReference>
<organism evidence="2 3">
    <name type="scientific">Lyngbya confervoides BDU141951</name>
    <dbReference type="NCBI Taxonomy" id="1574623"/>
    <lineage>
        <taxon>Bacteria</taxon>
        <taxon>Bacillati</taxon>
        <taxon>Cyanobacteriota</taxon>
        <taxon>Cyanophyceae</taxon>
        <taxon>Oscillatoriophycideae</taxon>
        <taxon>Oscillatoriales</taxon>
        <taxon>Microcoleaceae</taxon>
        <taxon>Lyngbya</taxon>
    </lineage>
</organism>
<dbReference type="InterPro" id="IPR013589">
    <property type="entry name" value="Bac_transglu_N"/>
</dbReference>
<evidence type="ECO:0000313" key="2">
    <source>
        <dbReference type="EMBL" id="MCM1984701.1"/>
    </source>
</evidence>
<evidence type="ECO:0000259" key="1">
    <source>
        <dbReference type="SMART" id="SM00460"/>
    </source>
</evidence>
<dbReference type="Pfam" id="PF08379">
    <property type="entry name" value="Bact_transglu_N"/>
    <property type="match status" value="1"/>
</dbReference>
<keyword evidence="3" id="KW-1185">Reference proteome</keyword>
<protein>
    <submittedName>
        <fullName evidence="2">Transglutaminase family protein</fullName>
    </submittedName>
</protein>
<dbReference type="PANTHER" id="PTHR33490:SF1">
    <property type="entry name" value="SLL1233 PROTEIN"/>
    <property type="match status" value="1"/>
</dbReference>
<dbReference type="EMBL" id="JTHE03000103">
    <property type="protein sequence ID" value="MCM1984701.1"/>
    <property type="molecule type" value="Genomic_DNA"/>
</dbReference>
<name>A0ABD4T819_9CYAN</name>
<feature type="domain" description="Transglutaminase-like" evidence="1">
    <location>
        <begin position="174"/>
        <end position="237"/>
    </location>
</feature>
<dbReference type="Proteomes" id="UP000031561">
    <property type="component" value="Unassembled WGS sequence"/>
</dbReference>
<evidence type="ECO:0000313" key="3">
    <source>
        <dbReference type="Proteomes" id="UP000031561"/>
    </source>
</evidence>
<dbReference type="PANTHER" id="PTHR33490">
    <property type="entry name" value="BLR5614 PROTEIN-RELATED"/>
    <property type="match status" value="1"/>
</dbReference>
<dbReference type="AlphaFoldDB" id="A0ABD4T819"/>
<proteinExistence type="predicted"/>